<dbReference type="PANTHER" id="PTHR42714:SF2">
    <property type="entry name" value="TRNA MODIFICATION GTPASE GTPBP3, MITOCHONDRIAL"/>
    <property type="match status" value="1"/>
</dbReference>
<feature type="binding site" evidence="6">
    <location>
        <begin position="254"/>
        <end position="260"/>
    </location>
    <ligand>
        <name>GTP</name>
        <dbReference type="ChEBI" id="CHEBI:37565"/>
    </ligand>
</feature>
<dbReference type="GO" id="GO:0046872">
    <property type="term" value="F:metal ion binding"/>
    <property type="evidence" value="ECO:0007669"/>
    <property type="project" value="UniProtKB-KW"/>
</dbReference>
<dbReference type="Pfam" id="PF10396">
    <property type="entry name" value="TrmE_N"/>
    <property type="match status" value="1"/>
</dbReference>
<feature type="binding site" evidence="6">
    <location>
        <begin position="279"/>
        <end position="282"/>
    </location>
    <ligand>
        <name>GTP</name>
        <dbReference type="ChEBI" id="CHEBI:37565"/>
    </ligand>
</feature>
<accession>A0A2A4YKQ9</accession>
<dbReference type="NCBIfam" id="TIGR00231">
    <property type="entry name" value="small_GTP"/>
    <property type="match status" value="1"/>
</dbReference>
<feature type="binding site" evidence="6">
    <location>
        <position position="259"/>
    </location>
    <ligand>
        <name>K(+)</name>
        <dbReference type="ChEBI" id="CHEBI:29103"/>
    </ligand>
</feature>
<comment type="function">
    <text evidence="6">Exhibits a very high intrinsic GTPase hydrolysis rate. Involved in the addition of a carboxymethylaminomethyl (cmnm) group at the wobble position (U34) of certain tRNAs, forming tRNA-cmnm(5)s(2)U34.</text>
</comment>
<sequence>MEFVHKSYEKGKTIAAIATPPGDGGISIIRISGDLALSIANKVFSKDVKSFATHTAHLGNIISEHGEKIDSALCLVMIAPNSFTGENTVEMQCHGGKLVTQAVLNAIFAAGAEPALPGEFTYKAFINGKIDLTKAEAIQELIAAKNERALKSAKRHLDGALHNEIVKLQKKLVEIAAIFEAWVDYPEEGLEFASYDDILEDLQKIERIMQLLHASYHEGKILKDGLRLCLLGAPNVGKSSLLNALSKKESAIVTSIAGTTRDVIEEELMIGTLSVILSDTAGIRATDEIIEKEGIKRSFSASEDADLILYLIDANIGATKEDISLLEKLDKGKTLVVWNKCDVHAPVNTIEHPHQVQISAKKKVNLENLVKEIEKICSLEKLEEHKESITLTSERHYKALMQAKTCVFAAVDGLKKDLSPELLCIEIKEALKHLGTIIGFNITEDILSSIFSKFCVGK</sequence>
<dbReference type="InterPro" id="IPR027368">
    <property type="entry name" value="MnmE_dom2"/>
</dbReference>
<dbReference type="Gene3D" id="3.30.1360.120">
    <property type="entry name" value="Probable tRNA modification gtpase trme, domain 1"/>
    <property type="match status" value="1"/>
</dbReference>
<dbReference type="Gene3D" id="3.40.50.300">
    <property type="entry name" value="P-loop containing nucleotide triphosphate hydrolases"/>
    <property type="match status" value="1"/>
</dbReference>
<evidence type="ECO:0000313" key="9">
    <source>
        <dbReference type="EMBL" id="PCI95281.1"/>
    </source>
</evidence>
<dbReference type="EC" id="3.6.-.-" evidence="6"/>
<dbReference type="Pfam" id="PF12631">
    <property type="entry name" value="MnmE_helical"/>
    <property type="match status" value="1"/>
</dbReference>
<evidence type="ECO:0000256" key="3">
    <source>
        <dbReference type="ARBA" id="ARBA00022741"/>
    </source>
</evidence>
<evidence type="ECO:0000256" key="2">
    <source>
        <dbReference type="ARBA" id="ARBA00022694"/>
    </source>
</evidence>
<dbReference type="PANTHER" id="PTHR42714">
    <property type="entry name" value="TRNA MODIFICATION GTPASE GTPBP3"/>
    <property type="match status" value="1"/>
</dbReference>
<feature type="binding site" evidence="6">
    <location>
        <position position="458"/>
    </location>
    <ligand>
        <name>(6S)-5-formyl-5,6,7,8-tetrahydrofolate</name>
        <dbReference type="ChEBI" id="CHEBI:57457"/>
    </ligand>
</feature>
<name>A0A2A4YKQ9_UNCAE</name>
<dbReference type="GO" id="GO:0002098">
    <property type="term" value="P:tRNA wobble uridine modification"/>
    <property type="evidence" value="ECO:0007669"/>
    <property type="project" value="TreeGrafter"/>
</dbReference>
<gene>
    <name evidence="6" type="primary">mnmE</name>
    <name evidence="6" type="synonym">trmE</name>
    <name evidence="9" type="ORF">COB11_02670</name>
</gene>
<dbReference type="PROSITE" id="PS51709">
    <property type="entry name" value="G_TRME"/>
    <property type="match status" value="1"/>
</dbReference>
<feature type="binding site" evidence="6">
    <location>
        <position position="254"/>
    </location>
    <ligand>
        <name>K(+)</name>
        <dbReference type="ChEBI" id="CHEBI:29103"/>
    </ligand>
</feature>
<keyword evidence="6" id="KW-0460">Magnesium</keyword>
<dbReference type="InterPro" id="IPR031168">
    <property type="entry name" value="G_TrmE"/>
</dbReference>
<organism evidence="9 10">
    <name type="scientific">Aerophobetes bacterium</name>
    <dbReference type="NCBI Taxonomy" id="2030807"/>
    <lineage>
        <taxon>Bacteria</taxon>
        <taxon>Candidatus Aerophobota</taxon>
    </lineage>
</organism>
<keyword evidence="3 6" id="KW-0547">Nucleotide-binding</keyword>
<dbReference type="NCBIfam" id="TIGR00450">
    <property type="entry name" value="mnmE_trmE_thdF"/>
    <property type="match status" value="1"/>
</dbReference>
<comment type="subcellular location">
    <subcellularLocation>
        <location evidence="6">Cytoplasm</location>
    </subcellularLocation>
</comment>
<dbReference type="HAMAP" id="MF_00379">
    <property type="entry name" value="GTPase_MnmE"/>
    <property type="match status" value="1"/>
</dbReference>
<keyword evidence="2 6" id="KW-0819">tRNA processing</keyword>
<feature type="binding site" evidence="6">
    <location>
        <begin position="235"/>
        <end position="240"/>
    </location>
    <ligand>
        <name>GTP</name>
        <dbReference type="ChEBI" id="CHEBI:37565"/>
    </ligand>
</feature>
<evidence type="ECO:0000256" key="4">
    <source>
        <dbReference type="ARBA" id="ARBA00022958"/>
    </source>
</evidence>
<keyword evidence="5 6" id="KW-0342">GTP-binding</keyword>
<evidence type="ECO:0000256" key="5">
    <source>
        <dbReference type="ARBA" id="ARBA00023134"/>
    </source>
</evidence>
<dbReference type="CDD" id="cd04164">
    <property type="entry name" value="trmE"/>
    <property type="match status" value="1"/>
</dbReference>
<protein>
    <recommendedName>
        <fullName evidence="6">tRNA modification GTPase MnmE</fullName>
        <ecNumber evidence="6">3.6.-.-</ecNumber>
    </recommendedName>
</protein>
<dbReference type="NCBIfam" id="NF003661">
    <property type="entry name" value="PRK05291.1-3"/>
    <property type="match status" value="1"/>
</dbReference>
<dbReference type="InterPro" id="IPR006073">
    <property type="entry name" value="GTP-bd"/>
</dbReference>
<comment type="caution">
    <text evidence="9">The sequence shown here is derived from an EMBL/GenBank/DDBJ whole genome shotgun (WGS) entry which is preliminary data.</text>
</comment>
<comment type="subunit">
    <text evidence="6">Homodimer. Heterotetramer of two MnmE and two MnmG subunits.</text>
</comment>
<dbReference type="GO" id="GO:0003924">
    <property type="term" value="F:GTPase activity"/>
    <property type="evidence" value="ECO:0007669"/>
    <property type="project" value="UniProtKB-UniRule"/>
</dbReference>
<dbReference type="GO" id="GO:0030488">
    <property type="term" value="P:tRNA methylation"/>
    <property type="evidence" value="ECO:0007669"/>
    <property type="project" value="TreeGrafter"/>
</dbReference>
<feature type="binding site" evidence="6">
    <location>
        <position position="260"/>
    </location>
    <ligand>
        <name>Mg(2+)</name>
        <dbReference type="ChEBI" id="CHEBI:18420"/>
    </ligand>
</feature>
<dbReference type="Gene3D" id="1.20.120.430">
    <property type="entry name" value="tRNA modification GTPase MnmE domain 2"/>
    <property type="match status" value="1"/>
</dbReference>
<dbReference type="InterPro" id="IPR004520">
    <property type="entry name" value="GTPase_MnmE"/>
</dbReference>
<evidence type="ECO:0000256" key="1">
    <source>
        <dbReference type="ARBA" id="ARBA00011043"/>
    </source>
</evidence>
<feature type="binding site" evidence="6">
    <location>
        <position position="256"/>
    </location>
    <ligand>
        <name>K(+)</name>
        <dbReference type="ChEBI" id="CHEBI:29103"/>
    </ligand>
</feature>
<evidence type="ECO:0000313" key="10">
    <source>
        <dbReference type="Proteomes" id="UP000217838"/>
    </source>
</evidence>
<feature type="domain" description="TrmE-type G" evidence="8">
    <location>
        <begin position="225"/>
        <end position="378"/>
    </location>
</feature>
<keyword evidence="6" id="KW-0963">Cytoplasm</keyword>
<evidence type="ECO:0000256" key="6">
    <source>
        <dbReference type="HAMAP-Rule" id="MF_00379"/>
    </source>
</evidence>
<feature type="binding site" evidence="6">
    <location>
        <position position="129"/>
    </location>
    <ligand>
        <name>(6S)-5-formyl-5,6,7,8-tetrahydrofolate</name>
        <dbReference type="ChEBI" id="CHEBI:57457"/>
    </ligand>
</feature>
<dbReference type="SUPFAM" id="SSF52540">
    <property type="entry name" value="P-loop containing nucleoside triphosphate hydrolases"/>
    <property type="match status" value="1"/>
</dbReference>
<feature type="binding site" evidence="6">
    <location>
        <position position="90"/>
    </location>
    <ligand>
        <name>(6S)-5-formyl-5,6,7,8-tetrahydrofolate</name>
        <dbReference type="ChEBI" id="CHEBI:57457"/>
    </ligand>
</feature>
<keyword evidence="6" id="KW-0378">Hydrolase</keyword>
<dbReference type="PRINTS" id="PR00326">
    <property type="entry name" value="GTP1OBG"/>
</dbReference>
<dbReference type="InterPro" id="IPR027266">
    <property type="entry name" value="TrmE/GcvT-like"/>
</dbReference>
<keyword evidence="4 6" id="KW-0630">Potassium</keyword>
<dbReference type="CDD" id="cd14858">
    <property type="entry name" value="TrmE_N"/>
    <property type="match status" value="1"/>
</dbReference>
<reference evidence="10" key="1">
    <citation type="submission" date="2017-08" db="EMBL/GenBank/DDBJ databases">
        <title>A dynamic microbial community with high functional redundancy inhabits the cold, oxic subseafloor aquifer.</title>
        <authorList>
            <person name="Tully B.J."/>
            <person name="Wheat C.G."/>
            <person name="Glazer B.T."/>
            <person name="Huber J.A."/>
        </authorList>
    </citation>
    <scope>NUCLEOTIDE SEQUENCE [LARGE SCALE GENOMIC DNA]</scope>
</reference>
<dbReference type="Proteomes" id="UP000217838">
    <property type="component" value="Unassembled WGS sequence"/>
</dbReference>
<dbReference type="GO" id="GO:0005829">
    <property type="term" value="C:cytosol"/>
    <property type="evidence" value="ECO:0007669"/>
    <property type="project" value="TreeGrafter"/>
</dbReference>
<dbReference type="EMBL" id="NVUU01000024">
    <property type="protein sequence ID" value="PCI95281.1"/>
    <property type="molecule type" value="Genomic_DNA"/>
</dbReference>
<comment type="caution">
    <text evidence="6">Lacks conserved residue(s) required for the propagation of feature annotation.</text>
</comment>
<evidence type="ECO:0000256" key="7">
    <source>
        <dbReference type="RuleBase" id="RU003313"/>
    </source>
</evidence>
<dbReference type="InterPro" id="IPR005225">
    <property type="entry name" value="Small_GTP-bd"/>
</dbReference>
<proteinExistence type="inferred from homology"/>
<comment type="similarity">
    <text evidence="1 6 7">Belongs to the TRAFAC class TrmE-Era-EngA-EngB-Septin-like GTPase superfamily. TrmE GTPase family.</text>
</comment>
<keyword evidence="6" id="KW-0479">Metal-binding</keyword>
<dbReference type="GO" id="GO:0005525">
    <property type="term" value="F:GTP binding"/>
    <property type="evidence" value="ECO:0007669"/>
    <property type="project" value="UniProtKB-UniRule"/>
</dbReference>
<dbReference type="InterPro" id="IPR018948">
    <property type="entry name" value="GTP-bd_TrmE_N"/>
</dbReference>
<comment type="cofactor">
    <cofactor evidence="6">
        <name>K(+)</name>
        <dbReference type="ChEBI" id="CHEBI:29103"/>
    </cofactor>
    <text evidence="6">Binds 1 potassium ion per subunit.</text>
</comment>
<feature type="binding site" evidence="6">
    <location>
        <position position="235"/>
    </location>
    <ligand>
        <name>K(+)</name>
        <dbReference type="ChEBI" id="CHEBI:29103"/>
    </ligand>
</feature>
<evidence type="ECO:0000259" key="8">
    <source>
        <dbReference type="PROSITE" id="PS51709"/>
    </source>
</evidence>
<dbReference type="Pfam" id="PF01926">
    <property type="entry name" value="MMR_HSR1"/>
    <property type="match status" value="1"/>
</dbReference>
<dbReference type="InterPro" id="IPR027417">
    <property type="entry name" value="P-loop_NTPase"/>
</dbReference>
<dbReference type="AlphaFoldDB" id="A0A2A4YKQ9"/>
<dbReference type="InterPro" id="IPR025867">
    <property type="entry name" value="MnmE_helical"/>
</dbReference>
<feature type="binding site" evidence="6">
    <location>
        <position position="30"/>
    </location>
    <ligand>
        <name>(6S)-5-formyl-5,6,7,8-tetrahydrofolate</name>
        <dbReference type="ChEBI" id="CHEBI:57457"/>
    </ligand>
</feature>
<feature type="binding site" evidence="6">
    <location>
        <position position="239"/>
    </location>
    <ligand>
        <name>Mg(2+)</name>
        <dbReference type="ChEBI" id="CHEBI:18420"/>
    </ligand>
</feature>